<feature type="domain" description="FAS1" evidence="3">
    <location>
        <begin position="46"/>
        <end position="177"/>
    </location>
</feature>
<dbReference type="InterPro" id="IPR036378">
    <property type="entry name" value="FAS1_dom_sf"/>
</dbReference>
<dbReference type="Proteomes" id="UP000087171">
    <property type="component" value="Chromosome Ca1"/>
</dbReference>
<dbReference type="PANTHER" id="PTHR33985">
    <property type="entry name" value="OS02G0491300 PROTEIN-RELATED"/>
    <property type="match status" value="1"/>
</dbReference>
<dbReference type="Gene3D" id="2.30.180.10">
    <property type="entry name" value="FAS1 domain"/>
    <property type="match status" value="1"/>
</dbReference>
<dbReference type="PaxDb" id="3827-XP_004488217.1"/>
<dbReference type="SMART" id="SM00554">
    <property type="entry name" value="FAS1"/>
    <property type="match status" value="1"/>
</dbReference>
<protein>
    <submittedName>
        <fullName evidence="5">Uncharacterized protein LOC101511067</fullName>
    </submittedName>
</protein>
<evidence type="ECO:0000256" key="1">
    <source>
        <dbReference type="ARBA" id="ARBA00007843"/>
    </source>
</evidence>
<keyword evidence="4" id="KW-1185">Reference proteome</keyword>
<evidence type="ECO:0000313" key="4">
    <source>
        <dbReference type="Proteomes" id="UP000087171"/>
    </source>
</evidence>
<dbReference type="RefSeq" id="XP_004488217.1">
    <property type="nucleotide sequence ID" value="XM_004488160.3"/>
</dbReference>
<keyword evidence="2" id="KW-0472">Membrane</keyword>
<comment type="similarity">
    <text evidence="1">Belongs to the fasciclin-like AGP family.</text>
</comment>
<dbReference type="SUPFAM" id="SSF82153">
    <property type="entry name" value="FAS1 domain"/>
    <property type="match status" value="1"/>
</dbReference>
<evidence type="ECO:0000313" key="5">
    <source>
        <dbReference type="RefSeq" id="XP_004488217.1"/>
    </source>
</evidence>
<keyword evidence="2" id="KW-1133">Transmembrane helix</keyword>
<organism evidence="4 5">
    <name type="scientific">Cicer arietinum</name>
    <name type="common">Chickpea</name>
    <name type="synonym">Garbanzo</name>
    <dbReference type="NCBI Taxonomy" id="3827"/>
    <lineage>
        <taxon>Eukaryota</taxon>
        <taxon>Viridiplantae</taxon>
        <taxon>Streptophyta</taxon>
        <taxon>Embryophyta</taxon>
        <taxon>Tracheophyta</taxon>
        <taxon>Spermatophyta</taxon>
        <taxon>Magnoliopsida</taxon>
        <taxon>eudicotyledons</taxon>
        <taxon>Gunneridae</taxon>
        <taxon>Pentapetalae</taxon>
        <taxon>rosids</taxon>
        <taxon>fabids</taxon>
        <taxon>Fabales</taxon>
        <taxon>Fabaceae</taxon>
        <taxon>Papilionoideae</taxon>
        <taxon>50 kb inversion clade</taxon>
        <taxon>NPAAA clade</taxon>
        <taxon>Hologalegina</taxon>
        <taxon>IRL clade</taxon>
        <taxon>Cicereae</taxon>
        <taxon>Cicer</taxon>
    </lineage>
</organism>
<dbReference type="eggNOG" id="ENOG502S19S">
    <property type="taxonomic scope" value="Eukaryota"/>
</dbReference>
<dbReference type="AlphaFoldDB" id="A0A1S2XER1"/>
<dbReference type="PANTHER" id="PTHR33985:SF5">
    <property type="entry name" value="FASCICLIN-LIKE ARABINOGALACTAN FAMILY PROTEIN"/>
    <property type="match status" value="1"/>
</dbReference>
<evidence type="ECO:0000259" key="3">
    <source>
        <dbReference type="PROSITE" id="PS50213"/>
    </source>
</evidence>
<dbReference type="InterPro" id="IPR052806">
    <property type="entry name" value="Fasciclin-like_AGP"/>
</dbReference>
<name>A0A1S2XER1_CICAR</name>
<sequence length="226" mass="25117">MENINHSHHFIIITFITLTMFTTFTQCTIPTTTTLTTNTTLAMQEINNILDALIGSTDTSINQWANILSMTNSTNPLLTLTLFIPQNQQSSQPPSSSILDPFTFPYHIIPQRLTFSDLLLLPRYSRLPTLLPGKTIAVTDNSSANFTLDDVEVTHPDLYSTSYLAVHGVKTILDYSTFGDATMMPTLPPFLPVGETWKSASSSSATTFKLFLLVLCFILPQLVFFV</sequence>
<reference evidence="4" key="1">
    <citation type="journal article" date="2013" name="Nat. Biotechnol.">
        <title>Draft genome sequence of chickpea (Cicer arietinum) provides a resource for trait improvement.</title>
        <authorList>
            <person name="Varshney R.K."/>
            <person name="Song C."/>
            <person name="Saxena R.K."/>
            <person name="Azam S."/>
            <person name="Yu S."/>
            <person name="Sharpe A.G."/>
            <person name="Cannon S."/>
            <person name="Baek J."/>
            <person name="Rosen B.D."/>
            <person name="Tar'an B."/>
            <person name="Millan T."/>
            <person name="Zhang X."/>
            <person name="Ramsay L.D."/>
            <person name="Iwata A."/>
            <person name="Wang Y."/>
            <person name="Nelson W."/>
            <person name="Farmer A.D."/>
            <person name="Gaur P.M."/>
            <person name="Soderlund C."/>
            <person name="Penmetsa R.V."/>
            <person name="Xu C."/>
            <person name="Bharti A.K."/>
            <person name="He W."/>
            <person name="Winter P."/>
            <person name="Zhao S."/>
            <person name="Hane J.K."/>
            <person name="Carrasquilla-Garcia N."/>
            <person name="Condie J.A."/>
            <person name="Upadhyaya H.D."/>
            <person name="Luo M.C."/>
            <person name="Thudi M."/>
            <person name="Gowda C.L."/>
            <person name="Singh N.P."/>
            <person name="Lichtenzveig J."/>
            <person name="Gali K.K."/>
            <person name="Rubio J."/>
            <person name="Nadarajan N."/>
            <person name="Dolezel J."/>
            <person name="Bansal K.C."/>
            <person name="Xu X."/>
            <person name="Edwards D."/>
            <person name="Zhang G."/>
            <person name="Kahl G."/>
            <person name="Gil J."/>
            <person name="Singh K.B."/>
            <person name="Datta S.K."/>
            <person name="Jackson S.A."/>
            <person name="Wang J."/>
            <person name="Cook D.R."/>
        </authorList>
    </citation>
    <scope>NUCLEOTIDE SEQUENCE [LARGE SCALE GENOMIC DNA]</scope>
    <source>
        <strain evidence="4">cv. CDC Frontier</strain>
    </source>
</reference>
<dbReference type="InterPro" id="IPR000782">
    <property type="entry name" value="FAS1_domain"/>
</dbReference>
<dbReference type="PROSITE" id="PS50213">
    <property type="entry name" value="FAS1"/>
    <property type="match status" value="1"/>
</dbReference>
<reference evidence="5" key="2">
    <citation type="submission" date="2025-08" db="UniProtKB">
        <authorList>
            <consortium name="RefSeq"/>
        </authorList>
    </citation>
    <scope>IDENTIFICATION</scope>
    <source>
        <tissue evidence="5">Etiolated seedlings</tissue>
    </source>
</reference>
<feature type="transmembrane region" description="Helical" evidence="2">
    <location>
        <begin position="208"/>
        <end position="225"/>
    </location>
</feature>
<gene>
    <name evidence="5" type="primary">LOC101511067</name>
</gene>
<proteinExistence type="inferred from homology"/>
<evidence type="ECO:0000256" key="2">
    <source>
        <dbReference type="SAM" id="Phobius"/>
    </source>
</evidence>
<dbReference type="OrthoDB" id="2015130at2759"/>
<keyword evidence="2" id="KW-0812">Transmembrane</keyword>
<accession>A0A1S2XER1</accession>
<dbReference type="FunFam" id="2.30.180.10:FF:000046">
    <property type="entry name" value="Fasciclin-like arabinogalactan family protein"/>
    <property type="match status" value="1"/>
</dbReference>